<dbReference type="CDD" id="cd01171">
    <property type="entry name" value="YXKO-related"/>
    <property type="match status" value="1"/>
</dbReference>
<dbReference type="PANTHER" id="PTHR12592">
    <property type="entry name" value="ATP-DEPENDENT (S)-NAD(P)H-HYDRATE DEHYDRATASE FAMILY MEMBER"/>
    <property type="match status" value="1"/>
</dbReference>
<feature type="binding site" evidence="6">
    <location>
        <position position="215"/>
    </location>
    <ligand>
        <name>(6S)-NADPHX</name>
        <dbReference type="ChEBI" id="CHEBI:64076"/>
    </ligand>
</feature>
<dbReference type="Gene3D" id="3.40.1190.20">
    <property type="match status" value="1"/>
</dbReference>
<dbReference type="SUPFAM" id="SSF53613">
    <property type="entry name" value="Ribokinase-like"/>
    <property type="match status" value="1"/>
</dbReference>
<feature type="domain" description="YjeF C-terminal" evidence="7">
    <location>
        <begin position="5"/>
        <end position="273"/>
    </location>
</feature>
<comment type="subunit">
    <text evidence="6">Homotetramer.</text>
</comment>
<evidence type="ECO:0000313" key="9">
    <source>
        <dbReference type="Proteomes" id="UP000050816"/>
    </source>
</evidence>
<evidence type="ECO:0000259" key="7">
    <source>
        <dbReference type="PROSITE" id="PS51383"/>
    </source>
</evidence>
<proteinExistence type="inferred from homology"/>
<dbReference type="NCBIfam" id="TIGR00196">
    <property type="entry name" value="yjeF_cterm"/>
    <property type="match status" value="1"/>
</dbReference>
<dbReference type="EMBL" id="AZFK01000052">
    <property type="protein sequence ID" value="KRL89219.1"/>
    <property type="molecule type" value="Genomic_DNA"/>
</dbReference>
<dbReference type="GO" id="GO:0052855">
    <property type="term" value="F:ADP-dependent NAD(P)H-hydrate dehydratase activity"/>
    <property type="evidence" value="ECO:0007669"/>
    <property type="project" value="UniProtKB-UniRule"/>
</dbReference>
<keyword evidence="3 6" id="KW-0521">NADP</keyword>
<evidence type="ECO:0000256" key="2">
    <source>
        <dbReference type="ARBA" id="ARBA00022840"/>
    </source>
</evidence>
<dbReference type="Proteomes" id="UP000050816">
    <property type="component" value="Unassembled WGS sequence"/>
</dbReference>
<evidence type="ECO:0000256" key="6">
    <source>
        <dbReference type="HAMAP-Rule" id="MF_01965"/>
    </source>
</evidence>
<comment type="catalytic activity">
    <reaction evidence="6">
        <text>(6S)-NADHX + ADP = AMP + phosphate + NADH + H(+)</text>
        <dbReference type="Rhea" id="RHEA:32223"/>
        <dbReference type="ChEBI" id="CHEBI:15378"/>
        <dbReference type="ChEBI" id="CHEBI:43474"/>
        <dbReference type="ChEBI" id="CHEBI:57945"/>
        <dbReference type="ChEBI" id="CHEBI:64074"/>
        <dbReference type="ChEBI" id="CHEBI:456215"/>
        <dbReference type="ChEBI" id="CHEBI:456216"/>
        <dbReference type="EC" id="4.2.1.136"/>
    </reaction>
</comment>
<feature type="binding site" evidence="6">
    <location>
        <position position="101"/>
    </location>
    <ligand>
        <name>(6S)-NADPHX</name>
        <dbReference type="ChEBI" id="CHEBI:64076"/>
    </ligand>
</feature>
<comment type="cofactor">
    <cofactor evidence="6">
        <name>Mg(2+)</name>
        <dbReference type="ChEBI" id="CHEBI:18420"/>
    </cofactor>
</comment>
<keyword evidence="2 6" id="KW-0067">ATP-binding</keyword>
<keyword evidence="4 6" id="KW-0520">NAD</keyword>
<dbReference type="RefSeq" id="WP_056955119.1">
    <property type="nucleotide sequence ID" value="NZ_AZFK01000052.1"/>
</dbReference>
<dbReference type="Pfam" id="PF01256">
    <property type="entry name" value="Carb_kinase"/>
    <property type="match status" value="1"/>
</dbReference>
<feature type="binding site" evidence="6">
    <location>
        <position position="214"/>
    </location>
    <ligand>
        <name>AMP</name>
        <dbReference type="ChEBI" id="CHEBI:456215"/>
    </ligand>
</feature>
<dbReference type="GO" id="GO:0046496">
    <property type="term" value="P:nicotinamide nucleotide metabolic process"/>
    <property type="evidence" value="ECO:0007669"/>
    <property type="project" value="UniProtKB-UniRule"/>
</dbReference>
<accession>A0A0R1UDX6</accession>
<dbReference type="PROSITE" id="PS51383">
    <property type="entry name" value="YJEF_C_3"/>
    <property type="match status" value="1"/>
</dbReference>
<dbReference type="GO" id="GO:0005524">
    <property type="term" value="F:ATP binding"/>
    <property type="evidence" value="ECO:0007669"/>
    <property type="project" value="UniProtKB-KW"/>
</dbReference>
<comment type="similarity">
    <text evidence="6">Belongs to the NnrD/CARKD family.</text>
</comment>
<evidence type="ECO:0000256" key="4">
    <source>
        <dbReference type="ARBA" id="ARBA00023027"/>
    </source>
</evidence>
<comment type="function">
    <text evidence="6">Catalyzes the dehydration of the S-form of NAD(P)HX at the expense of ADP, which is converted to AMP. Together with NAD(P)HX epimerase, which catalyzes the epimerization of the S- and R-forms, the enzyme allows the repair of both epimers of NAD(P)HX, a damaged form of NAD(P)H that is a result of enzymatic or heat-dependent hydration.</text>
</comment>
<keyword evidence="5 6" id="KW-0456">Lyase</keyword>
<feature type="binding site" evidence="6">
    <location>
        <position position="152"/>
    </location>
    <ligand>
        <name>(6S)-NADPHX</name>
        <dbReference type="ChEBI" id="CHEBI:64076"/>
    </ligand>
</feature>
<protein>
    <recommendedName>
        <fullName evidence="6">ADP-dependent (S)-NAD(P)H-hydrate dehydratase</fullName>
        <ecNumber evidence="6">4.2.1.136</ecNumber>
    </recommendedName>
    <alternativeName>
        <fullName evidence="6">ADP-dependent NAD(P)HX dehydratase</fullName>
    </alternativeName>
</protein>
<reference evidence="8 9" key="1">
    <citation type="journal article" date="2015" name="Genome Announc.">
        <title>Expanding the biotechnology potential of lactobacilli through comparative genomics of 213 strains and associated genera.</title>
        <authorList>
            <person name="Sun Z."/>
            <person name="Harris H.M."/>
            <person name="McCann A."/>
            <person name="Guo C."/>
            <person name="Argimon S."/>
            <person name="Zhang W."/>
            <person name="Yang X."/>
            <person name="Jeffery I.B."/>
            <person name="Cooney J.C."/>
            <person name="Kagawa T.F."/>
            <person name="Liu W."/>
            <person name="Song Y."/>
            <person name="Salvetti E."/>
            <person name="Wrobel A."/>
            <person name="Rasinkangas P."/>
            <person name="Parkhill J."/>
            <person name="Rea M.C."/>
            <person name="O'Sullivan O."/>
            <person name="Ritari J."/>
            <person name="Douillard F.P."/>
            <person name="Paul Ross R."/>
            <person name="Yang R."/>
            <person name="Briner A.E."/>
            <person name="Felis G.E."/>
            <person name="de Vos W.M."/>
            <person name="Barrangou R."/>
            <person name="Klaenhammer T.R."/>
            <person name="Caufield P.W."/>
            <person name="Cui Y."/>
            <person name="Zhang H."/>
            <person name="O'Toole P.W."/>
        </authorList>
    </citation>
    <scope>NUCLEOTIDE SEQUENCE [LARGE SCALE GENOMIC DNA]</scope>
    <source>
        <strain evidence="8 9">DSM 15946</strain>
    </source>
</reference>
<evidence type="ECO:0000256" key="5">
    <source>
        <dbReference type="ARBA" id="ARBA00023239"/>
    </source>
</evidence>
<dbReference type="PROSITE" id="PS01050">
    <property type="entry name" value="YJEF_C_2"/>
    <property type="match status" value="1"/>
</dbReference>
<dbReference type="EC" id="4.2.1.136" evidence="6"/>
<dbReference type="PANTHER" id="PTHR12592:SF0">
    <property type="entry name" value="ATP-DEPENDENT (S)-NAD(P)H-HYDRATE DEHYDRATASE"/>
    <property type="match status" value="1"/>
</dbReference>
<sequence length="286" mass="30001">MQELDEKILRQVIKPRPQESFKGTFGKVLLVGGNHQYGGAIIMAATAAVYAGAGLVTVACDPLNVTALHTQLPEAMVIDFHDQAALTNLVAQVDTVVIGPGLGTEAASLAVLQTVFAQTKAAQTVVIDGSAITLLAEHRLPLPAGQLIFTPHQMEWQRLSGLAIADQTPAANQAAQAKLGGMVLVKKHHTEIYASTGSWRLPIGSAAQAVGGMGDTLAGMIGGFCAQFRTDVTQAALAATYAHSAIADQLAENQYVVLPHQISHALPAFMKKVAQSGPDHQIGFMN</sequence>
<comment type="caution">
    <text evidence="8">The sequence shown here is derived from an EMBL/GenBank/DDBJ whole genome shotgun (WGS) entry which is preliminary data.</text>
</comment>
<keyword evidence="1 6" id="KW-0547">Nucleotide-binding</keyword>
<evidence type="ECO:0000256" key="1">
    <source>
        <dbReference type="ARBA" id="ARBA00022741"/>
    </source>
</evidence>
<comment type="catalytic activity">
    <reaction evidence="6">
        <text>(6S)-NADPHX + ADP = AMP + phosphate + NADPH + H(+)</text>
        <dbReference type="Rhea" id="RHEA:32235"/>
        <dbReference type="ChEBI" id="CHEBI:15378"/>
        <dbReference type="ChEBI" id="CHEBI:43474"/>
        <dbReference type="ChEBI" id="CHEBI:57783"/>
        <dbReference type="ChEBI" id="CHEBI:64076"/>
        <dbReference type="ChEBI" id="CHEBI:456215"/>
        <dbReference type="ChEBI" id="CHEBI:456216"/>
        <dbReference type="EC" id="4.2.1.136"/>
    </reaction>
</comment>
<organism evidence="8 9">
    <name type="scientific">Limosilactobacillus ingluviei DSM 15946</name>
    <dbReference type="NCBI Taxonomy" id="1423760"/>
    <lineage>
        <taxon>Bacteria</taxon>
        <taxon>Bacillati</taxon>
        <taxon>Bacillota</taxon>
        <taxon>Bacilli</taxon>
        <taxon>Lactobacillales</taxon>
        <taxon>Lactobacillaceae</taxon>
        <taxon>Limosilactobacillus</taxon>
    </lineage>
</organism>
<dbReference type="GO" id="GO:0052856">
    <property type="term" value="F:NAD(P)HX epimerase activity"/>
    <property type="evidence" value="ECO:0007669"/>
    <property type="project" value="TreeGrafter"/>
</dbReference>
<evidence type="ECO:0000313" key="8">
    <source>
        <dbReference type="EMBL" id="KRL89219.1"/>
    </source>
</evidence>
<dbReference type="InterPro" id="IPR000631">
    <property type="entry name" value="CARKD"/>
</dbReference>
<feature type="binding site" evidence="6">
    <location>
        <begin position="186"/>
        <end position="190"/>
    </location>
    <ligand>
        <name>AMP</name>
        <dbReference type="ChEBI" id="CHEBI:456215"/>
    </ligand>
</feature>
<name>A0A0R1UDX6_9LACO</name>
<evidence type="ECO:0000256" key="3">
    <source>
        <dbReference type="ARBA" id="ARBA00022857"/>
    </source>
</evidence>
<feature type="binding site" evidence="6">
    <location>
        <position position="40"/>
    </location>
    <ligand>
        <name>(6S)-NADPHX</name>
        <dbReference type="ChEBI" id="CHEBI:64076"/>
    </ligand>
</feature>
<dbReference type="PATRIC" id="fig|1423760.3.peg.1929"/>
<dbReference type="HAMAP" id="MF_01965">
    <property type="entry name" value="NADHX_dehydratase"/>
    <property type="match status" value="1"/>
</dbReference>
<dbReference type="InterPro" id="IPR017953">
    <property type="entry name" value="Carbohydrate_kinase_pred_CS"/>
</dbReference>
<dbReference type="GO" id="GO:0110051">
    <property type="term" value="P:metabolite repair"/>
    <property type="evidence" value="ECO:0007669"/>
    <property type="project" value="TreeGrafter"/>
</dbReference>
<gene>
    <name evidence="6" type="primary">nnrD</name>
    <name evidence="8" type="ORF">FC43_GL001841</name>
</gene>
<dbReference type="AlphaFoldDB" id="A0A0R1UDX6"/>
<dbReference type="InterPro" id="IPR029056">
    <property type="entry name" value="Ribokinase-like"/>
</dbReference>